<accession>A0A7T5EQ68</accession>
<keyword evidence="12" id="KW-1185">Reference proteome</keyword>
<keyword evidence="4" id="KW-0547">Nucleotide-binding</keyword>
<dbReference type="Pfam" id="PF12804">
    <property type="entry name" value="NTP_transf_3"/>
    <property type="match status" value="1"/>
</dbReference>
<dbReference type="GO" id="GO:0046872">
    <property type="term" value="F:metal ion binding"/>
    <property type="evidence" value="ECO:0007669"/>
    <property type="project" value="UniProtKB-KW"/>
</dbReference>
<evidence type="ECO:0000313" key="12">
    <source>
        <dbReference type="Proteomes" id="UP000677234"/>
    </source>
</evidence>
<evidence type="ECO:0000256" key="1">
    <source>
        <dbReference type="ARBA" id="ARBA00022490"/>
    </source>
</evidence>
<evidence type="ECO:0000256" key="3">
    <source>
        <dbReference type="ARBA" id="ARBA00022723"/>
    </source>
</evidence>
<evidence type="ECO:0000256" key="7">
    <source>
        <dbReference type="ARBA" id="ARBA00023150"/>
    </source>
</evidence>
<evidence type="ECO:0000313" key="11">
    <source>
        <dbReference type="Proteomes" id="UP000595847"/>
    </source>
</evidence>
<keyword evidence="7" id="KW-0501">Molybdenum cofactor biosynthesis</keyword>
<dbReference type="EMBL" id="CP066308">
    <property type="protein sequence ID" value="QQE76677.1"/>
    <property type="molecule type" value="Genomic_DNA"/>
</dbReference>
<evidence type="ECO:0000313" key="10">
    <source>
        <dbReference type="EMBL" id="QUO43745.1"/>
    </source>
</evidence>
<dbReference type="GO" id="GO:0006777">
    <property type="term" value="P:Mo-molybdopterin cofactor biosynthetic process"/>
    <property type="evidence" value="ECO:0007669"/>
    <property type="project" value="UniProtKB-KW"/>
</dbReference>
<dbReference type="SUPFAM" id="SSF53448">
    <property type="entry name" value="Nucleotide-diphospho-sugar transferases"/>
    <property type="match status" value="1"/>
</dbReference>
<reference evidence="10" key="2">
    <citation type="submission" date="2021-04" db="EMBL/GenBank/DDBJ databases">
        <title>Brevibacillus composti FJAT-54423, complete genome.</title>
        <authorList>
            <person name="Tang R."/>
        </authorList>
    </citation>
    <scope>NUCLEOTIDE SEQUENCE</scope>
    <source>
        <strain evidence="10">FJAT-54424</strain>
    </source>
</reference>
<dbReference type="InterPro" id="IPR029044">
    <property type="entry name" value="Nucleotide-diphossugar_trans"/>
</dbReference>
<keyword evidence="9" id="KW-0548">Nucleotidyltransferase</keyword>
<name>A0A7T5EQ68_9BACL</name>
<protein>
    <submittedName>
        <fullName evidence="9">Molybdenum cofactor guanylyltransferase</fullName>
    </submittedName>
</protein>
<dbReference type="Proteomes" id="UP000677234">
    <property type="component" value="Chromosome"/>
</dbReference>
<dbReference type="CDD" id="cd02503">
    <property type="entry name" value="MobA"/>
    <property type="match status" value="1"/>
</dbReference>
<dbReference type="AlphaFoldDB" id="A0A7T5EQ68"/>
<dbReference type="KEGG" id="bcop:JD108_17610"/>
<evidence type="ECO:0000256" key="6">
    <source>
        <dbReference type="ARBA" id="ARBA00023134"/>
    </source>
</evidence>
<dbReference type="Gene3D" id="3.90.550.10">
    <property type="entry name" value="Spore Coat Polysaccharide Biosynthesis Protein SpsA, Chain A"/>
    <property type="match status" value="1"/>
</dbReference>
<dbReference type="InterPro" id="IPR013482">
    <property type="entry name" value="Molybde_CF_guanTrfase"/>
</dbReference>
<proteinExistence type="predicted"/>
<dbReference type="GO" id="GO:0016779">
    <property type="term" value="F:nucleotidyltransferase activity"/>
    <property type="evidence" value="ECO:0007669"/>
    <property type="project" value="UniProtKB-KW"/>
</dbReference>
<dbReference type="InterPro" id="IPR025877">
    <property type="entry name" value="MobA-like_NTP_Trfase"/>
</dbReference>
<evidence type="ECO:0000259" key="8">
    <source>
        <dbReference type="Pfam" id="PF12804"/>
    </source>
</evidence>
<keyword evidence="3" id="KW-0479">Metal-binding</keyword>
<dbReference type="PANTHER" id="PTHR19136">
    <property type="entry name" value="MOLYBDENUM COFACTOR GUANYLYLTRANSFERASE"/>
    <property type="match status" value="1"/>
</dbReference>
<sequence>MGTPKELLEWRGRTLIAHLQQEIAGTGLPCLIVSNRPETLIEKGQLISGADVEITRDLVPSAGPVSGIVTAFRMRSEEVLLMLSCDLPFAERSQLRRLIAFAGQAGSWDAVVVRAQERLHPLFALYHRRTQDHFEEALQAGQYRLMDVLQKLRVVETPPGLIDPWAACNVNTPEEYRAALREQKKRESER</sequence>
<evidence type="ECO:0000256" key="5">
    <source>
        <dbReference type="ARBA" id="ARBA00022842"/>
    </source>
</evidence>
<dbReference type="GO" id="GO:0005525">
    <property type="term" value="F:GTP binding"/>
    <property type="evidence" value="ECO:0007669"/>
    <property type="project" value="UniProtKB-KW"/>
</dbReference>
<keyword evidence="2 9" id="KW-0808">Transferase</keyword>
<dbReference type="EMBL" id="CP073708">
    <property type="protein sequence ID" value="QUO43745.1"/>
    <property type="molecule type" value="Genomic_DNA"/>
</dbReference>
<reference evidence="9 11" key="1">
    <citation type="submission" date="2020-12" db="EMBL/GenBank/DDBJ databases">
        <title>strain FJAT-54423T represents a novel species of the genus Brevibacillus.</title>
        <authorList>
            <person name="Tang R."/>
        </authorList>
    </citation>
    <scope>NUCLEOTIDE SEQUENCE [LARGE SCALE GENOMIC DNA]</scope>
    <source>
        <strain evidence="9 11">FJAT-54423</strain>
    </source>
</reference>
<gene>
    <name evidence="9" type="ORF">JD108_17610</name>
    <name evidence="10" type="ORF">KDJ56_17550</name>
</gene>
<dbReference type="Proteomes" id="UP000595847">
    <property type="component" value="Chromosome"/>
</dbReference>
<dbReference type="PANTHER" id="PTHR19136:SF81">
    <property type="entry name" value="MOLYBDENUM COFACTOR GUANYLYLTRANSFERASE"/>
    <property type="match status" value="1"/>
</dbReference>
<keyword evidence="6" id="KW-0342">GTP-binding</keyword>
<evidence type="ECO:0000256" key="2">
    <source>
        <dbReference type="ARBA" id="ARBA00022679"/>
    </source>
</evidence>
<feature type="domain" description="MobA-like NTP transferase" evidence="8">
    <location>
        <begin position="1"/>
        <end position="151"/>
    </location>
</feature>
<keyword evidence="5" id="KW-0460">Magnesium</keyword>
<evidence type="ECO:0000313" key="9">
    <source>
        <dbReference type="EMBL" id="QQE76677.1"/>
    </source>
</evidence>
<evidence type="ECO:0000256" key="4">
    <source>
        <dbReference type="ARBA" id="ARBA00022741"/>
    </source>
</evidence>
<organism evidence="9 11">
    <name type="scientific">Brevibacillus composti</name>
    <dbReference type="NCBI Taxonomy" id="2796470"/>
    <lineage>
        <taxon>Bacteria</taxon>
        <taxon>Bacillati</taxon>
        <taxon>Bacillota</taxon>
        <taxon>Bacilli</taxon>
        <taxon>Bacillales</taxon>
        <taxon>Paenibacillaceae</taxon>
        <taxon>Brevibacillus</taxon>
    </lineage>
</organism>
<keyword evidence="1" id="KW-0963">Cytoplasm</keyword>